<dbReference type="PANTHER" id="PTHR24399">
    <property type="entry name" value="ZINC FINGER AND BTB DOMAIN-CONTAINING"/>
    <property type="match status" value="1"/>
</dbReference>
<evidence type="ECO:0000256" key="8">
    <source>
        <dbReference type="ARBA" id="ARBA00023242"/>
    </source>
</evidence>
<comment type="subcellular location">
    <subcellularLocation>
        <location evidence="1">Nucleus</location>
    </subcellularLocation>
</comment>
<evidence type="ECO:0000256" key="7">
    <source>
        <dbReference type="ARBA" id="ARBA00023163"/>
    </source>
</evidence>
<keyword evidence="2" id="KW-0479">Metal-binding</keyword>
<feature type="compositionally biased region" description="Low complexity" evidence="10">
    <location>
        <begin position="99"/>
        <end position="113"/>
    </location>
</feature>
<evidence type="ECO:0000256" key="6">
    <source>
        <dbReference type="ARBA" id="ARBA00023015"/>
    </source>
</evidence>
<dbReference type="PROSITE" id="PS50157">
    <property type="entry name" value="ZINC_FINGER_C2H2_2"/>
    <property type="match status" value="8"/>
</dbReference>
<organism evidence="12 13">
    <name type="scientific">Diabrotica balteata</name>
    <name type="common">Banded cucumber beetle</name>
    <dbReference type="NCBI Taxonomy" id="107213"/>
    <lineage>
        <taxon>Eukaryota</taxon>
        <taxon>Metazoa</taxon>
        <taxon>Ecdysozoa</taxon>
        <taxon>Arthropoda</taxon>
        <taxon>Hexapoda</taxon>
        <taxon>Insecta</taxon>
        <taxon>Pterygota</taxon>
        <taxon>Neoptera</taxon>
        <taxon>Endopterygota</taxon>
        <taxon>Coleoptera</taxon>
        <taxon>Polyphaga</taxon>
        <taxon>Cucujiformia</taxon>
        <taxon>Chrysomeloidea</taxon>
        <taxon>Chrysomelidae</taxon>
        <taxon>Galerucinae</taxon>
        <taxon>Diabroticina</taxon>
        <taxon>Diabroticites</taxon>
        <taxon>Diabrotica</taxon>
    </lineage>
</organism>
<dbReference type="GO" id="GO:0030674">
    <property type="term" value="F:protein-macromolecule adaptor activity"/>
    <property type="evidence" value="ECO:0007669"/>
    <property type="project" value="UniProtKB-ARBA"/>
</dbReference>
<evidence type="ECO:0000256" key="9">
    <source>
        <dbReference type="PROSITE-ProRule" id="PRU00042"/>
    </source>
</evidence>
<feature type="domain" description="C2H2-type" evidence="11">
    <location>
        <begin position="390"/>
        <end position="417"/>
    </location>
</feature>
<feature type="domain" description="C2H2-type" evidence="11">
    <location>
        <begin position="418"/>
        <end position="445"/>
    </location>
</feature>
<dbReference type="FunFam" id="3.30.160.60:FF:000688">
    <property type="entry name" value="zinc finger protein 197 isoform X1"/>
    <property type="match status" value="1"/>
</dbReference>
<name>A0A9N9X6V0_DIABA</name>
<feature type="domain" description="C2H2-type" evidence="11">
    <location>
        <begin position="276"/>
        <end position="303"/>
    </location>
</feature>
<dbReference type="PANTHER" id="PTHR24399:SF23">
    <property type="entry name" value="C2H2-TYPE DOMAIN-CONTAINING PROTEIN"/>
    <property type="match status" value="1"/>
</dbReference>
<evidence type="ECO:0000256" key="1">
    <source>
        <dbReference type="ARBA" id="ARBA00004123"/>
    </source>
</evidence>
<evidence type="ECO:0000256" key="5">
    <source>
        <dbReference type="ARBA" id="ARBA00022833"/>
    </source>
</evidence>
<evidence type="ECO:0000259" key="11">
    <source>
        <dbReference type="PROSITE" id="PS50157"/>
    </source>
</evidence>
<gene>
    <name evidence="12" type="ORF">DIABBA_LOCUS1117</name>
</gene>
<evidence type="ECO:0000256" key="3">
    <source>
        <dbReference type="ARBA" id="ARBA00022737"/>
    </source>
</evidence>
<keyword evidence="5" id="KW-0862">Zinc</keyword>
<dbReference type="FunFam" id="3.30.160.60:FF:000671">
    <property type="entry name" value="Zinc finger protein 26"/>
    <property type="match status" value="1"/>
</dbReference>
<dbReference type="GO" id="GO:0005654">
    <property type="term" value="C:nucleoplasm"/>
    <property type="evidence" value="ECO:0007669"/>
    <property type="project" value="TreeGrafter"/>
</dbReference>
<dbReference type="GO" id="GO:0001227">
    <property type="term" value="F:DNA-binding transcription repressor activity, RNA polymerase II-specific"/>
    <property type="evidence" value="ECO:0007669"/>
    <property type="project" value="TreeGrafter"/>
</dbReference>
<protein>
    <recommendedName>
        <fullName evidence="11">C2H2-type domain-containing protein</fullName>
    </recommendedName>
</protein>
<dbReference type="SMART" id="SM00355">
    <property type="entry name" value="ZnF_C2H2"/>
    <property type="match status" value="10"/>
</dbReference>
<keyword evidence="6" id="KW-0805">Transcription regulation</keyword>
<evidence type="ECO:0000313" key="12">
    <source>
        <dbReference type="EMBL" id="CAG9827079.1"/>
    </source>
</evidence>
<feature type="domain" description="C2H2-type" evidence="11">
    <location>
        <begin position="306"/>
        <end position="333"/>
    </location>
</feature>
<dbReference type="FunFam" id="3.30.160.60:FF:000145">
    <property type="entry name" value="Zinc finger protein 574"/>
    <property type="match status" value="1"/>
</dbReference>
<sequence length="622" mass="71095">MRHLGKHLNMDSHDFQENSEGTNNLDELPDIKIEFPKFILDDNLIKTDFLSDEDCSNEGHLTFDLHHDSDSSEELDSLTKSVRKNRRKAAAPQRAVQIEISQSGSMENSSESSQDNTDTLTFTNIQNLSLKLKVESLLDFGEADELCEDLLQNINEDDIFKDLQDEADGEAIDDEMIVNVKEEWRAHWGVKCNMCEQVFPFKTEFDKHYITNYNLIPVYTCTFCNKSAEKYSTFRSHCYRHITEGRYKCQYCPKGFSLQSMLHVHILAKHTKVKPHNCEECGKTFVTKPGLKIHLKKHKTETKEDYPCVECGKVLHTRGGLTSHMNVHRLGRRFMCDVCGKTFTQKVNMQQHVKQHTGDKPHCCNKCGKTFAEKSHLVRHYSFHSEVRPFKCEVCQKMYKTERCLKVHSLVHAAARPFVCGYCNKGFLSSTKLKQHYNIHTGERPYKCKYCERTFTNYPNWLKHTRRRHKVDHKTGAELQPKEEPPSTPSTPMALPATPTMSVSPPIVNPSATNILSSTSPQIISIGNTPLDTSADIVPVLSDVNFTKVEELLLQNGLFNFPLIDDKIFFSQQMDFLAGNSSNSVGLLVPYFQTQLPSHQTILQHTAQTILPVQLNDPSIFQ</sequence>
<feature type="domain" description="C2H2-type" evidence="11">
    <location>
        <begin position="334"/>
        <end position="361"/>
    </location>
</feature>
<evidence type="ECO:0000313" key="13">
    <source>
        <dbReference type="Proteomes" id="UP001153709"/>
    </source>
</evidence>
<dbReference type="EMBL" id="OU898276">
    <property type="protein sequence ID" value="CAG9827079.1"/>
    <property type="molecule type" value="Genomic_DNA"/>
</dbReference>
<feature type="domain" description="C2H2-type" evidence="11">
    <location>
        <begin position="362"/>
        <end position="389"/>
    </location>
</feature>
<keyword evidence="13" id="KW-1185">Reference proteome</keyword>
<dbReference type="InterPro" id="IPR036236">
    <property type="entry name" value="Znf_C2H2_sf"/>
</dbReference>
<dbReference type="SUPFAM" id="SSF57667">
    <property type="entry name" value="beta-beta-alpha zinc fingers"/>
    <property type="match status" value="5"/>
</dbReference>
<dbReference type="GO" id="GO:0000978">
    <property type="term" value="F:RNA polymerase II cis-regulatory region sequence-specific DNA binding"/>
    <property type="evidence" value="ECO:0007669"/>
    <property type="project" value="TreeGrafter"/>
</dbReference>
<evidence type="ECO:0000256" key="10">
    <source>
        <dbReference type="SAM" id="MobiDB-lite"/>
    </source>
</evidence>
<dbReference type="FunFam" id="3.30.160.60:FF:001397">
    <property type="entry name" value="Datilografo, isoform A"/>
    <property type="match status" value="1"/>
</dbReference>
<dbReference type="Gene3D" id="3.30.160.60">
    <property type="entry name" value="Classic Zinc Finger"/>
    <property type="match status" value="7"/>
</dbReference>
<reference evidence="12" key="1">
    <citation type="submission" date="2022-01" db="EMBL/GenBank/DDBJ databases">
        <authorList>
            <person name="King R."/>
        </authorList>
    </citation>
    <scope>NUCLEOTIDE SEQUENCE</scope>
</reference>
<feature type="domain" description="C2H2-type" evidence="11">
    <location>
        <begin position="247"/>
        <end position="275"/>
    </location>
</feature>
<keyword evidence="4 9" id="KW-0863">Zinc-finger</keyword>
<dbReference type="Pfam" id="PF00096">
    <property type="entry name" value="zf-C2H2"/>
    <property type="match status" value="5"/>
</dbReference>
<dbReference type="InterPro" id="IPR013087">
    <property type="entry name" value="Znf_C2H2_type"/>
</dbReference>
<accession>A0A9N9X6V0</accession>
<feature type="region of interest" description="Disordered" evidence="10">
    <location>
        <begin position="84"/>
        <end position="117"/>
    </location>
</feature>
<feature type="compositionally biased region" description="Basic and acidic residues" evidence="10">
    <location>
        <begin position="473"/>
        <end position="485"/>
    </location>
</feature>
<evidence type="ECO:0000256" key="2">
    <source>
        <dbReference type="ARBA" id="ARBA00022723"/>
    </source>
</evidence>
<dbReference type="OrthoDB" id="3437960at2759"/>
<feature type="region of interest" description="Disordered" evidence="10">
    <location>
        <begin position="1"/>
        <end position="24"/>
    </location>
</feature>
<feature type="domain" description="C2H2-type" evidence="11">
    <location>
        <begin position="446"/>
        <end position="474"/>
    </location>
</feature>
<feature type="region of interest" description="Disordered" evidence="10">
    <location>
        <begin position="472"/>
        <end position="492"/>
    </location>
</feature>
<dbReference type="Proteomes" id="UP001153709">
    <property type="component" value="Chromosome 1"/>
</dbReference>
<keyword evidence="8" id="KW-0539">Nucleus</keyword>
<dbReference type="FunFam" id="3.30.160.60:FF:004084">
    <property type="match status" value="1"/>
</dbReference>
<keyword evidence="3" id="KW-0677">Repeat</keyword>
<dbReference type="GO" id="GO:0008270">
    <property type="term" value="F:zinc ion binding"/>
    <property type="evidence" value="ECO:0007669"/>
    <property type="project" value="UniProtKB-KW"/>
</dbReference>
<evidence type="ECO:0000256" key="4">
    <source>
        <dbReference type="ARBA" id="ARBA00022771"/>
    </source>
</evidence>
<dbReference type="AlphaFoldDB" id="A0A9N9X6V0"/>
<proteinExistence type="predicted"/>
<dbReference type="PROSITE" id="PS00028">
    <property type="entry name" value="ZINC_FINGER_C2H2_1"/>
    <property type="match status" value="8"/>
</dbReference>
<keyword evidence="7" id="KW-0804">Transcription</keyword>